<dbReference type="Proteomes" id="UP001528823">
    <property type="component" value="Unassembled WGS sequence"/>
</dbReference>
<evidence type="ECO:0000313" key="2">
    <source>
        <dbReference type="Proteomes" id="UP001528823"/>
    </source>
</evidence>
<proteinExistence type="predicted"/>
<name>A0ABT5UG72_9GAMM</name>
<reference evidence="1 2" key="1">
    <citation type="submission" date="2022-11" db="EMBL/GenBank/DDBJ databases">
        <title>Spartinivicinus poritis sp. nov., isolated from scleractinian coral Porites lutea.</title>
        <authorList>
            <person name="Zhang G."/>
            <person name="Cai L."/>
            <person name="Wei Q."/>
        </authorList>
    </citation>
    <scope>NUCLEOTIDE SEQUENCE [LARGE SCALE GENOMIC DNA]</scope>
    <source>
        <strain evidence="1 2">A2-2</strain>
    </source>
</reference>
<comment type="caution">
    <text evidence="1">The sequence shown here is derived from an EMBL/GenBank/DDBJ whole genome shotgun (WGS) entry which is preliminary data.</text>
</comment>
<keyword evidence="2" id="KW-1185">Reference proteome</keyword>
<organism evidence="1 2">
    <name type="scientific">Spartinivicinus poritis</name>
    <dbReference type="NCBI Taxonomy" id="2994640"/>
    <lineage>
        <taxon>Bacteria</taxon>
        <taxon>Pseudomonadati</taxon>
        <taxon>Pseudomonadota</taxon>
        <taxon>Gammaproteobacteria</taxon>
        <taxon>Oceanospirillales</taxon>
        <taxon>Zooshikellaceae</taxon>
        <taxon>Spartinivicinus</taxon>
    </lineage>
</organism>
<gene>
    <name evidence="1" type="ORF">ORQ98_21220</name>
</gene>
<protein>
    <submittedName>
        <fullName evidence="1">Uncharacterized protein</fullName>
    </submittedName>
</protein>
<accession>A0ABT5UG72</accession>
<sequence>MADWLQWRYFAYWFEGWQQKRMVKKIPQEIQTWSQPIPEDQWAKPSKQLHEAEKITQTYYQQGGKFGGKDMPIYQLK</sequence>
<evidence type="ECO:0000313" key="1">
    <source>
        <dbReference type="EMBL" id="MDE1464487.1"/>
    </source>
</evidence>
<dbReference type="EMBL" id="JAPMOU010000035">
    <property type="protein sequence ID" value="MDE1464487.1"/>
    <property type="molecule type" value="Genomic_DNA"/>
</dbReference>
<dbReference type="RefSeq" id="WP_274690812.1">
    <property type="nucleotide sequence ID" value="NZ_JAPMOU010000035.1"/>
</dbReference>